<organism evidence="1 2">
    <name type="scientific">Candidatus Uhrbacteria bacterium GW2011_GWE2_46_68</name>
    <dbReference type="NCBI Taxonomy" id="1618994"/>
    <lineage>
        <taxon>Bacteria</taxon>
        <taxon>Candidatus Uhriibacteriota</taxon>
    </lineage>
</organism>
<name>A0A0G1Q5Z4_9BACT</name>
<sequence length="103" mass="11485">MTPTEELNFLAAFALLQVMWKDEGFACSVPTKVVENFLVFLDATVVPADLMSRWVQTGLIHQAAMGRWRITGKGLTTLIEQGARLPIDENGVELWSRAYTIST</sequence>
<evidence type="ECO:0000313" key="2">
    <source>
        <dbReference type="Proteomes" id="UP000034795"/>
    </source>
</evidence>
<dbReference type="Proteomes" id="UP000034795">
    <property type="component" value="Unassembled WGS sequence"/>
</dbReference>
<accession>A0A0G1Q5Z4</accession>
<protein>
    <submittedName>
        <fullName evidence="1">Uncharacterized protein</fullName>
    </submittedName>
</protein>
<dbReference type="EMBL" id="LCMS01000016">
    <property type="protein sequence ID" value="KKU40481.1"/>
    <property type="molecule type" value="Genomic_DNA"/>
</dbReference>
<gene>
    <name evidence="1" type="ORF">UX57_C0016G0014</name>
</gene>
<dbReference type="AlphaFoldDB" id="A0A0G1Q5Z4"/>
<evidence type="ECO:0000313" key="1">
    <source>
        <dbReference type="EMBL" id="KKU40481.1"/>
    </source>
</evidence>
<proteinExistence type="predicted"/>
<reference evidence="1 2" key="1">
    <citation type="journal article" date="2015" name="Nature">
        <title>rRNA introns, odd ribosomes, and small enigmatic genomes across a large radiation of phyla.</title>
        <authorList>
            <person name="Brown C.T."/>
            <person name="Hug L.A."/>
            <person name="Thomas B.C."/>
            <person name="Sharon I."/>
            <person name="Castelle C.J."/>
            <person name="Singh A."/>
            <person name="Wilkins M.J."/>
            <person name="Williams K.H."/>
            <person name="Banfield J.F."/>
        </authorList>
    </citation>
    <scope>NUCLEOTIDE SEQUENCE [LARGE SCALE GENOMIC DNA]</scope>
</reference>
<comment type="caution">
    <text evidence="1">The sequence shown here is derived from an EMBL/GenBank/DDBJ whole genome shotgun (WGS) entry which is preliminary data.</text>
</comment>
<dbReference type="STRING" id="1618994.UX57_C0016G0014"/>